<feature type="region of interest" description="Disordered" evidence="1">
    <location>
        <begin position="271"/>
        <end position="295"/>
    </location>
</feature>
<organism evidence="2 3">
    <name type="scientific">Romanomermis culicivorax</name>
    <name type="common">Nematode worm</name>
    <dbReference type="NCBI Taxonomy" id="13658"/>
    <lineage>
        <taxon>Eukaryota</taxon>
        <taxon>Metazoa</taxon>
        <taxon>Ecdysozoa</taxon>
        <taxon>Nematoda</taxon>
        <taxon>Enoplea</taxon>
        <taxon>Dorylaimia</taxon>
        <taxon>Mermithida</taxon>
        <taxon>Mermithoidea</taxon>
        <taxon>Mermithidae</taxon>
        <taxon>Romanomermis</taxon>
    </lineage>
</organism>
<dbReference type="AlphaFoldDB" id="A0A915L343"/>
<feature type="compositionally biased region" description="Basic and acidic residues" evidence="1">
    <location>
        <begin position="276"/>
        <end position="295"/>
    </location>
</feature>
<feature type="compositionally biased region" description="Polar residues" evidence="1">
    <location>
        <begin position="75"/>
        <end position="84"/>
    </location>
</feature>
<accession>A0A915L343</accession>
<keyword evidence="2" id="KW-1185">Reference proteome</keyword>
<dbReference type="Proteomes" id="UP000887565">
    <property type="component" value="Unplaced"/>
</dbReference>
<reference evidence="3" key="1">
    <citation type="submission" date="2022-11" db="UniProtKB">
        <authorList>
            <consortium name="WormBaseParasite"/>
        </authorList>
    </citation>
    <scope>IDENTIFICATION</scope>
</reference>
<proteinExistence type="predicted"/>
<protein>
    <submittedName>
        <fullName evidence="3">Uncharacterized protein</fullName>
    </submittedName>
</protein>
<feature type="region of interest" description="Disordered" evidence="1">
    <location>
        <begin position="75"/>
        <end position="127"/>
    </location>
</feature>
<name>A0A915L343_ROMCU</name>
<evidence type="ECO:0000313" key="3">
    <source>
        <dbReference type="WBParaSite" id="nRc.2.0.1.t45488-RA"/>
    </source>
</evidence>
<evidence type="ECO:0000313" key="2">
    <source>
        <dbReference type="Proteomes" id="UP000887565"/>
    </source>
</evidence>
<dbReference type="WBParaSite" id="nRc.2.0.1.t45488-RA">
    <property type="protein sequence ID" value="nRc.2.0.1.t45488-RA"/>
    <property type="gene ID" value="nRc.2.0.1.g45488"/>
</dbReference>
<sequence length="428" mass="47955">MGLENRLFHDQELMTANNEQKQKTADQTEKNDELTVETVAVSHPTGTVQREDKQLEYLLYDAGILATNALPTFSQETVDSTASPTAIEESEKLSTSSSSFVGNTTTASNSRYQRTTTSFDNRPNLSENEKINPGVEYRNQTIAGMEKSAPVGSAVLDLNPIRRIQFTISTSGYEVICLKLDAQIFNDEDFDRIDDACLQVPQTSRIPGNYEIQRHLSGASSPTTTIEDITKNFDEIIQQMEASDDCLSENFQNSWNQISKVNVLYTTNSGSPKTGKLSDFRKKVPRSSPKDDSKLEKVGYKESQRFSTIAVGRSDKDNVRGTVKSVFENGDRKVENLSTVKMRGQDGCFGPVSRARSVLILSNIDNVDDSLKPSDYKNSISPNSMNRYEPKIRVSCFEDEYYENETLKDDEYLHTIKFGYSDGFTSFS</sequence>
<feature type="compositionally biased region" description="Polar residues" evidence="1">
    <location>
        <begin position="100"/>
        <end position="126"/>
    </location>
</feature>
<evidence type="ECO:0000256" key="1">
    <source>
        <dbReference type="SAM" id="MobiDB-lite"/>
    </source>
</evidence>